<dbReference type="Gene3D" id="1.10.10.10">
    <property type="entry name" value="Winged helix-like DNA-binding domain superfamily/Winged helix DNA-binding domain"/>
    <property type="match status" value="1"/>
</dbReference>
<evidence type="ECO:0000313" key="3">
    <source>
        <dbReference type="Proteomes" id="UP000240542"/>
    </source>
</evidence>
<dbReference type="GO" id="GO:0003700">
    <property type="term" value="F:DNA-binding transcription factor activity"/>
    <property type="evidence" value="ECO:0007669"/>
    <property type="project" value="InterPro"/>
</dbReference>
<dbReference type="Proteomes" id="UP000240542">
    <property type="component" value="Unassembled WGS sequence"/>
</dbReference>
<dbReference type="GO" id="GO:0006950">
    <property type="term" value="P:response to stress"/>
    <property type="evidence" value="ECO:0007669"/>
    <property type="project" value="TreeGrafter"/>
</dbReference>
<evidence type="ECO:0000313" key="2">
    <source>
        <dbReference type="EMBL" id="PSK89402.1"/>
    </source>
</evidence>
<reference evidence="2 3" key="1">
    <citation type="submission" date="2018-03" db="EMBL/GenBank/DDBJ databases">
        <title>Genomic Encyclopedia of Archaeal and Bacterial Type Strains, Phase II (KMG-II): from individual species to whole genera.</title>
        <authorList>
            <person name="Goeker M."/>
        </authorList>
    </citation>
    <scope>NUCLEOTIDE SEQUENCE [LARGE SCALE GENOMIC DNA]</scope>
    <source>
        <strain evidence="2 3">DSM 45312</strain>
    </source>
</reference>
<dbReference type="InterPro" id="IPR036388">
    <property type="entry name" value="WH-like_DNA-bd_sf"/>
</dbReference>
<dbReference type="RefSeq" id="WP_106586179.1">
    <property type="nucleotide sequence ID" value="NZ_PYGA01000026.1"/>
</dbReference>
<dbReference type="Pfam" id="PF12802">
    <property type="entry name" value="MarR_2"/>
    <property type="match status" value="1"/>
</dbReference>
<dbReference type="PANTHER" id="PTHR33164">
    <property type="entry name" value="TRANSCRIPTIONAL REGULATOR, MARR FAMILY"/>
    <property type="match status" value="1"/>
</dbReference>
<evidence type="ECO:0000259" key="1">
    <source>
        <dbReference type="PROSITE" id="PS50995"/>
    </source>
</evidence>
<keyword evidence="2" id="KW-0238">DNA-binding</keyword>
<name>A0A2P8CWP5_9ACTN</name>
<feature type="domain" description="HTH marR-type" evidence="1">
    <location>
        <begin position="12"/>
        <end position="148"/>
    </location>
</feature>
<dbReference type="InterPro" id="IPR036390">
    <property type="entry name" value="WH_DNA-bd_sf"/>
</dbReference>
<dbReference type="PROSITE" id="PS50995">
    <property type="entry name" value="HTH_MARR_2"/>
    <property type="match status" value="1"/>
</dbReference>
<comment type="caution">
    <text evidence="2">The sequence shown here is derived from an EMBL/GenBank/DDBJ whole genome shotgun (WGS) entry which is preliminary data.</text>
</comment>
<dbReference type="InterPro" id="IPR039422">
    <property type="entry name" value="MarR/SlyA-like"/>
</dbReference>
<gene>
    <name evidence="2" type="ORF">CLV63_12638</name>
</gene>
<dbReference type="SMART" id="SM00347">
    <property type="entry name" value="HTH_MARR"/>
    <property type="match status" value="1"/>
</dbReference>
<proteinExistence type="predicted"/>
<dbReference type="SUPFAM" id="SSF46785">
    <property type="entry name" value="Winged helix' DNA-binding domain"/>
    <property type="match status" value="1"/>
</dbReference>
<protein>
    <submittedName>
        <fullName evidence="2">DNA-binding MarR family transcriptional regulator</fullName>
    </submittedName>
</protein>
<organism evidence="2 3">
    <name type="scientific">Murinocardiopsis flavida</name>
    <dbReference type="NCBI Taxonomy" id="645275"/>
    <lineage>
        <taxon>Bacteria</taxon>
        <taxon>Bacillati</taxon>
        <taxon>Actinomycetota</taxon>
        <taxon>Actinomycetes</taxon>
        <taxon>Streptosporangiales</taxon>
        <taxon>Nocardiopsidaceae</taxon>
        <taxon>Murinocardiopsis</taxon>
    </lineage>
</organism>
<dbReference type="AlphaFoldDB" id="A0A2P8CWP5"/>
<dbReference type="EMBL" id="PYGA01000026">
    <property type="protein sequence ID" value="PSK89402.1"/>
    <property type="molecule type" value="Genomic_DNA"/>
</dbReference>
<accession>A0A2P8CWP5</accession>
<keyword evidence="3" id="KW-1185">Reference proteome</keyword>
<sequence>MATEPSWLSTREDRAWRGSLRMHSQLSARLNQDLLQDSGLSASEYEMLVVLSEHPDGRMPAQRLRSQLLWEKSRLSHLMRRMEQRGLIARESNPADARSAMVCLTPQGRNAITEAAPDHVLRVRQHFIDLMTPEELDIVTAISDRVLAHLAELPEIEDPADC</sequence>
<dbReference type="OrthoDB" id="3821431at2"/>
<dbReference type="InterPro" id="IPR000835">
    <property type="entry name" value="HTH_MarR-typ"/>
</dbReference>
<dbReference type="GO" id="GO:0003677">
    <property type="term" value="F:DNA binding"/>
    <property type="evidence" value="ECO:0007669"/>
    <property type="project" value="UniProtKB-KW"/>
</dbReference>
<dbReference type="PANTHER" id="PTHR33164:SF99">
    <property type="entry name" value="MARR FAMILY REGULATORY PROTEIN"/>
    <property type="match status" value="1"/>
</dbReference>